<name>A0A8C2QX16_CAPHI</name>
<feature type="domain" description="Aldehyde dehydrogenase" evidence="33">
    <location>
        <begin position="188"/>
        <end position="468"/>
    </location>
</feature>
<comment type="similarity">
    <text evidence="3 31">Belongs to the aldehyde dehydrogenase family.</text>
</comment>
<evidence type="ECO:0000256" key="11">
    <source>
        <dbReference type="ARBA" id="ARBA00041311"/>
    </source>
</evidence>
<evidence type="ECO:0000256" key="3">
    <source>
        <dbReference type="ARBA" id="ARBA00009986"/>
    </source>
</evidence>
<protein>
    <recommendedName>
        <fullName evidence="10">Aldehyde dehydrogenase 1A1</fullName>
        <ecNumber evidence="9">1.2.1.19</ecNumber>
        <ecNumber evidence="8">1.2.1.28</ecNumber>
        <ecNumber evidence="7">1.2.1.3</ecNumber>
    </recommendedName>
    <alternativeName>
        <fullName evidence="14">3-deoxyglucosone dehydrogenase</fullName>
    </alternativeName>
    <alternativeName>
        <fullName evidence="15">ALDH-E1</fullName>
    </alternativeName>
    <alternativeName>
        <fullName evidence="11">ALHDII</fullName>
    </alternativeName>
    <alternativeName>
        <fullName evidence="12">Aldehyde dehydrogenase family 1 member A1</fullName>
    </alternativeName>
    <alternativeName>
        <fullName evidence="16">Aldehyde dehydrogenase, cytosolic</fullName>
    </alternativeName>
    <alternativeName>
        <fullName evidence="13">Retinal dehydrogenase 1</fullName>
    </alternativeName>
</protein>
<evidence type="ECO:0000256" key="31">
    <source>
        <dbReference type="RuleBase" id="RU003345"/>
    </source>
</evidence>
<dbReference type="EC" id="1.2.1.19" evidence="9"/>
<dbReference type="EC" id="1.2.1.28" evidence="8"/>
<dbReference type="SUPFAM" id="SSF53720">
    <property type="entry name" value="ALDH-like"/>
    <property type="match status" value="1"/>
</dbReference>
<evidence type="ECO:0000256" key="6">
    <source>
        <dbReference type="ARBA" id="ARBA00023273"/>
    </source>
</evidence>
<evidence type="ECO:0000256" key="15">
    <source>
        <dbReference type="ARBA" id="ARBA00042493"/>
    </source>
</evidence>
<evidence type="ECO:0000256" key="32">
    <source>
        <dbReference type="SAM" id="MobiDB-lite"/>
    </source>
</evidence>
<comment type="subcellular location">
    <subcellularLocation>
        <location evidence="1">Cell projection</location>
        <location evidence="1">Axon</location>
    </subcellularLocation>
    <subcellularLocation>
        <location evidence="2">Cytoplasm</location>
        <location evidence="2">Cytosol</location>
    </subcellularLocation>
</comment>
<dbReference type="FunFam" id="3.40.605.10:FF:000029">
    <property type="entry name" value="Aldehyde dehydrogenase, mitochondrial"/>
    <property type="match status" value="1"/>
</dbReference>
<dbReference type="GO" id="GO:0018479">
    <property type="term" value="F:benzaldehyde dehydrogenase (NAD+) activity"/>
    <property type="evidence" value="ECO:0007669"/>
    <property type="project" value="UniProtKB-EC"/>
</dbReference>
<evidence type="ECO:0000256" key="29">
    <source>
        <dbReference type="ARBA" id="ARBA00052741"/>
    </source>
</evidence>
<dbReference type="CDD" id="cd07141">
    <property type="entry name" value="ALDH_F1AB_F2_RALDH1"/>
    <property type="match status" value="1"/>
</dbReference>
<dbReference type="Gene3D" id="3.40.605.10">
    <property type="entry name" value="Aldehyde Dehydrogenase, Chain A, domain 1"/>
    <property type="match status" value="2"/>
</dbReference>
<dbReference type="InterPro" id="IPR015590">
    <property type="entry name" value="Aldehyde_DH_dom"/>
</dbReference>
<dbReference type="FunFam" id="3.40.605.10:FF:000026">
    <property type="entry name" value="Aldehyde dehydrogenase, putative"/>
    <property type="match status" value="1"/>
</dbReference>
<evidence type="ECO:0000256" key="26">
    <source>
        <dbReference type="ARBA" id="ARBA00052102"/>
    </source>
</evidence>
<dbReference type="InterPro" id="IPR016162">
    <property type="entry name" value="Ald_DH_N"/>
</dbReference>
<evidence type="ECO:0000256" key="8">
    <source>
        <dbReference type="ARBA" id="ARBA00039133"/>
    </source>
</evidence>
<evidence type="ECO:0000256" key="12">
    <source>
        <dbReference type="ARBA" id="ARBA00041633"/>
    </source>
</evidence>
<dbReference type="AlphaFoldDB" id="A0A8C2QX16"/>
<evidence type="ECO:0000313" key="34">
    <source>
        <dbReference type="Ensembl" id="ENSCHIP00010014236.1"/>
    </source>
</evidence>
<evidence type="ECO:0000256" key="4">
    <source>
        <dbReference type="ARBA" id="ARBA00023002"/>
    </source>
</evidence>
<dbReference type="GO" id="GO:0005829">
    <property type="term" value="C:cytosol"/>
    <property type="evidence" value="ECO:0007669"/>
    <property type="project" value="UniProtKB-SubCell"/>
</dbReference>
<feature type="compositionally biased region" description="Polar residues" evidence="32">
    <location>
        <begin position="10"/>
        <end position="24"/>
    </location>
</feature>
<dbReference type="PROSITE" id="PS00070">
    <property type="entry name" value="ALDEHYDE_DEHYDR_CYS"/>
    <property type="match status" value="1"/>
</dbReference>
<comment type="catalytic activity">
    <reaction evidence="18">
        <text>4-aminobutanal + NAD(+) + H2O = 4-aminobutanoate + NADH + 2 H(+)</text>
        <dbReference type="Rhea" id="RHEA:19105"/>
        <dbReference type="ChEBI" id="CHEBI:15377"/>
        <dbReference type="ChEBI" id="CHEBI:15378"/>
        <dbReference type="ChEBI" id="CHEBI:57540"/>
        <dbReference type="ChEBI" id="CHEBI:57945"/>
        <dbReference type="ChEBI" id="CHEBI:58264"/>
        <dbReference type="ChEBI" id="CHEBI:59888"/>
        <dbReference type="EC" id="1.2.1.19"/>
    </reaction>
    <physiologicalReaction direction="left-to-right" evidence="18">
        <dbReference type="Rhea" id="RHEA:19106"/>
    </physiologicalReaction>
</comment>
<keyword evidence="4 31" id="KW-0560">Oxidoreductase</keyword>
<evidence type="ECO:0000256" key="23">
    <source>
        <dbReference type="ARBA" id="ARBA00051641"/>
    </source>
</evidence>
<dbReference type="InterPro" id="IPR016163">
    <property type="entry name" value="Ald_DH_C"/>
</dbReference>
<evidence type="ECO:0000256" key="27">
    <source>
        <dbReference type="ARBA" id="ARBA00052203"/>
    </source>
</evidence>
<organism evidence="34">
    <name type="scientific">Capra hircus</name>
    <name type="common">Goat</name>
    <dbReference type="NCBI Taxonomy" id="9925"/>
    <lineage>
        <taxon>Eukaryota</taxon>
        <taxon>Metazoa</taxon>
        <taxon>Chordata</taxon>
        <taxon>Craniata</taxon>
        <taxon>Vertebrata</taxon>
        <taxon>Euteleostomi</taxon>
        <taxon>Mammalia</taxon>
        <taxon>Eutheria</taxon>
        <taxon>Laurasiatheria</taxon>
        <taxon>Artiodactyla</taxon>
        <taxon>Ruminantia</taxon>
        <taxon>Pecora</taxon>
        <taxon>Bovidae</taxon>
        <taxon>Caprinae</taxon>
        <taxon>Capra</taxon>
    </lineage>
</organism>
<keyword evidence="5" id="KW-0520">NAD</keyword>
<dbReference type="PANTHER" id="PTHR11699">
    <property type="entry name" value="ALDEHYDE DEHYDROGENASE-RELATED"/>
    <property type="match status" value="1"/>
</dbReference>
<evidence type="ECO:0000256" key="10">
    <source>
        <dbReference type="ARBA" id="ARBA00039492"/>
    </source>
</evidence>
<evidence type="ECO:0000256" key="7">
    <source>
        <dbReference type="ARBA" id="ARBA00024226"/>
    </source>
</evidence>
<dbReference type="GO" id="GO:0019145">
    <property type="term" value="F:aminobutyraldehyde dehydrogenase (NAD+) activity"/>
    <property type="evidence" value="ECO:0007669"/>
    <property type="project" value="UniProtKB-EC"/>
</dbReference>
<comment type="catalytic activity">
    <reaction evidence="20">
        <text>3-deoxyglucosone + NAD(+) + H2O = 2-dehydro-3-deoxy-D-gluconate + NADH + 2 H(+)</text>
        <dbReference type="Rhea" id="RHEA:67244"/>
        <dbReference type="ChEBI" id="CHEBI:15377"/>
        <dbReference type="ChEBI" id="CHEBI:15378"/>
        <dbReference type="ChEBI" id="CHEBI:57540"/>
        <dbReference type="ChEBI" id="CHEBI:57945"/>
        <dbReference type="ChEBI" id="CHEBI:57990"/>
        <dbReference type="ChEBI" id="CHEBI:60777"/>
    </reaction>
    <physiologicalReaction direction="left-to-right" evidence="20">
        <dbReference type="Rhea" id="RHEA:67245"/>
    </physiologicalReaction>
</comment>
<dbReference type="GO" id="GO:0030424">
    <property type="term" value="C:axon"/>
    <property type="evidence" value="ECO:0007669"/>
    <property type="project" value="UniProtKB-SubCell"/>
</dbReference>
<evidence type="ECO:0000256" key="20">
    <source>
        <dbReference type="ARBA" id="ARBA00050582"/>
    </source>
</evidence>
<feature type="active site" evidence="30">
    <location>
        <position position="245"/>
    </location>
</feature>
<dbReference type="InterPro" id="IPR016160">
    <property type="entry name" value="Ald_DH_CS_CYS"/>
</dbReference>
<dbReference type="Ensembl" id="ENSCHIT00010020028.1">
    <property type="protein sequence ID" value="ENSCHIP00010014236.1"/>
    <property type="gene ID" value="ENSCHIG00010010365.1"/>
</dbReference>
<dbReference type="Gene3D" id="3.40.309.10">
    <property type="entry name" value="Aldehyde Dehydrogenase, Chain A, domain 2"/>
    <property type="match status" value="1"/>
</dbReference>
<dbReference type="FunFam" id="3.40.309.10:FF:000001">
    <property type="entry name" value="Mitochondrial aldehyde dehydrogenase 2"/>
    <property type="match status" value="1"/>
</dbReference>
<dbReference type="Pfam" id="PF00171">
    <property type="entry name" value="Aldedh"/>
    <property type="match status" value="2"/>
</dbReference>
<reference evidence="34" key="1">
    <citation type="submission" date="2019-03" db="EMBL/GenBank/DDBJ databases">
        <title>Genome sequencing and reference-guided assembly of Black Bengal Goat (Capra hircus).</title>
        <authorList>
            <person name="Siddiki A.Z."/>
            <person name="Baten A."/>
            <person name="Billah M."/>
            <person name="Alam M.A.U."/>
            <person name="Shawrob K.S.M."/>
            <person name="Saha S."/>
            <person name="Chowdhury M."/>
            <person name="Rahman A.H."/>
            <person name="Stear M."/>
            <person name="Miah G."/>
            <person name="Das G.B."/>
            <person name="Hossain M.M."/>
            <person name="Kumkum M."/>
            <person name="Islam M.S."/>
            <person name="Mollah A.M."/>
            <person name="Ahsan A."/>
            <person name="Tusar F."/>
            <person name="Khan M.K.I."/>
        </authorList>
    </citation>
    <scope>NUCLEOTIDE SEQUENCE [LARGE SCALE GENOMIC DNA]</scope>
</reference>
<evidence type="ECO:0000256" key="19">
    <source>
        <dbReference type="ARBA" id="ARBA00050562"/>
    </source>
</evidence>
<dbReference type="EC" id="1.2.1.3" evidence="7"/>
<comment type="catalytic activity">
    <reaction evidence="21">
        <text>propanal + NAD(+) + H2O = propanoate + NADH + 2 H(+)</text>
        <dbReference type="Rhea" id="RHEA:67256"/>
        <dbReference type="ChEBI" id="CHEBI:15377"/>
        <dbReference type="ChEBI" id="CHEBI:15378"/>
        <dbReference type="ChEBI" id="CHEBI:17153"/>
        <dbReference type="ChEBI" id="CHEBI:17272"/>
        <dbReference type="ChEBI" id="CHEBI:57540"/>
        <dbReference type="ChEBI" id="CHEBI:57945"/>
    </reaction>
    <physiologicalReaction direction="left-to-right" evidence="21">
        <dbReference type="Rhea" id="RHEA:67257"/>
    </physiologicalReaction>
</comment>
<comment type="subunit">
    <text evidence="17">Homotetramer. Interacts with PRMT3; the interaction is direct, inhibits ALDH1A1 aldehyde dehydrogenase activity and is independent of the methyltransferase activity of PRMT3.</text>
</comment>
<evidence type="ECO:0000256" key="25">
    <source>
        <dbReference type="ARBA" id="ARBA00052044"/>
    </source>
</evidence>
<comment type="catalytic activity">
    <reaction evidence="28">
        <text>9-cis-retinal + NAD(+) + H2O = 9-cis-retinoate + NADH + 2 H(+)</text>
        <dbReference type="Rhea" id="RHEA:42084"/>
        <dbReference type="ChEBI" id="CHEBI:15377"/>
        <dbReference type="ChEBI" id="CHEBI:15378"/>
        <dbReference type="ChEBI" id="CHEBI:57540"/>
        <dbReference type="ChEBI" id="CHEBI:57945"/>
        <dbReference type="ChEBI" id="CHEBI:78273"/>
        <dbReference type="ChEBI" id="CHEBI:78630"/>
    </reaction>
    <physiologicalReaction direction="left-to-right" evidence="28">
        <dbReference type="Rhea" id="RHEA:42085"/>
    </physiologicalReaction>
</comment>
<evidence type="ECO:0000256" key="30">
    <source>
        <dbReference type="PROSITE-ProRule" id="PRU10007"/>
    </source>
</evidence>
<evidence type="ECO:0000256" key="18">
    <source>
        <dbReference type="ARBA" id="ARBA00049215"/>
    </source>
</evidence>
<feature type="domain" description="Aldehyde dehydrogenase" evidence="33">
    <location>
        <begin position="48"/>
        <end position="187"/>
    </location>
</feature>
<evidence type="ECO:0000256" key="13">
    <source>
        <dbReference type="ARBA" id="ARBA00042249"/>
    </source>
</evidence>
<accession>A0A8C2QX16</accession>
<comment type="catalytic activity">
    <reaction evidence="23">
        <text>an aldehyde + NAD(+) + H2O = a carboxylate + NADH + 2 H(+)</text>
        <dbReference type="Rhea" id="RHEA:16185"/>
        <dbReference type="ChEBI" id="CHEBI:15377"/>
        <dbReference type="ChEBI" id="CHEBI:15378"/>
        <dbReference type="ChEBI" id="CHEBI:17478"/>
        <dbReference type="ChEBI" id="CHEBI:29067"/>
        <dbReference type="ChEBI" id="CHEBI:57540"/>
        <dbReference type="ChEBI" id="CHEBI:57945"/>
        <dbReference type="EC" id="1.2.1.3"/>
    </reaction>
    <physiologicalReaction direction="left-to-right" evidence="23">
        <dbReference type="Rhea" id="RHEA:16186"/>
    </physiologicalReaction>
</comment>
<comment type="catalytic activity">
    <reaction evidence="29">
        <text>benzaldehyde + NAD(+) + H2O = benzoate + NADH + 2 H(+)</text>
        <dbReference type="Rhea" id="RHEA:11840"/>
        <dbReference type="ChEBI" id="CHEBI:15377"/>
        <dbReference type="ChEBI" id="CHEBI:15378"/>
        <dbReference type="ChEBI" id="CHEBI:16150"/>
        <dbReference type="ChEBI" id="CHEBI:17169"/>
        <dbReference type="ChEBI" id="CHEBI:57540"/>
        <dbReference type="ChEBI" id="CHEBI:57945"/>
        <dbReference type="EC" id="1.2.1.28"/>
    </reaction>
    <physiologicalReaction direction="left-to-right" evidence="29">
        <dbReference type="Rhea" id="RHEA:11841"/>
    </physiologicalReaction>
</comment>
<dbReference type="InterPro" id="IPR016161">
    <property type="entry name" value="Ald_DH/histidinol_DH"/>
</dbReference>
<evidence type="ECO:0000256" key="14">
    <source>
        <dbReference type="ARBA" id="ARBA00042263"/>
    </source>
</evidence>
<evidence type="ECO:0000256" key="28">
    <source>
        <dbReference type="ARBA" id="ARBA00052527"/>
    </source>
</evidence>
<comment type="catalytic activity">
    <reaction evidence="27">
        <text>hexanal + NAD(+) + H2O = hexanoate + NADH + 2 H(+)</text>
        <dbReference type="Rhea" id="RHEA:67276"/>
        <dbReference type="ChEBI" id="CHEBI:15377"/>
        <dbReference type="ChEBI" id="CHEBI:15378"/>
        <dbReference type="ChEBI" id="CHEBI:17120"/>
        <dbReference type="ChEBI" id="CHEBI:57540"/>
        <dbReference type="ChEBI" id="CHEBI:57945"/>
        <dbReference type="ChEBI" id="CHEBI:88528"/>
    </reaction>
    <physiologicalReaction direction="left-to-right" evidence="27">
        <dbReference type="Rhea" id="RHEA:67277"/>
    </physiologicalReaction>
</comment>
<evidence type="ECO:0000259" key="33">
    <source>
        <dbReference type="Pfam" id="PF00171"/>
    </source>
</evidence>
<feature type="region of interest" description="Disordered" evidence="32">
    <location>
        <begin position="1"/>
        <end position="27"/>
    </location>
</feature>
<comment type="catalytic activity">
    <reaction evidence="25">
        <text>malonaldehyde + NAD(+) + H2O = 3-oxopropanoate + NADH + 2 H(+)</text>
        <dbReference type="Rhea" id="RHEA:67252"/>
        <dbReference type="ChEBI" id="CHEBI:15377"/>
        <dbReference type="ChEBI" id="CHEBI:15378"/>
        <dbReference type="ChEBI" id="CHEBI:33190"/>
        <dbReference type="ChEBI" id="CHEBI:57540"/>
        <dbReference type="ChEBI" id="CHEBI:57945"/>
        <dbReference type="ChEBI" id="CHEBI:566274"/>
    </reaction>
    <physiologicalReaction direction="left-to-right" evidence="25">
        <dbReference type="Rhea" id="RHEA:67253"/>
    </physiologicalReaction>
</comment>
<proteinExistence type="inferred from homology"/>
<evidence type="ECO:0000256" key="5">
    <source>
        <dbReference type="ARBA" id="ARBA00023027"/>
    </source>
</evidence>
<comment type="catalytic activity">
    <reaction evidence="22">
        <text>(E)-4-hydroxynon-2-enal + NAD(+) + H2O = (E)-4-hydroxynon-2-enoate + NADH + 2 H(+)</text>
        <dbReference type="Rhea" id="RHEA:67248"/>
        <dbReference type="ChEBI" id="CHEBI:15377"/>
        <dbReference type="ChEBI" id="CHEBI:15378"/>
        <dbReference type="ChEBI" id="CHEBI:57540"/>
        <dbReference type="ChEBI" id="CHEBI:57945"/>
        <dbReference type="ChEBI" id="CHEBI:58968"/>
        <dbReference type="ChEBI" id="CHEBI:142920"/>
    </reaction>
    <physiologicalReaction direction="left-to-right" evidence="22">
        <dbReference type="Rhea" id="RHEA:67249"/>
    </physiologicalReaction>
</comment>
<evidence type="ECO:0000256" key="24">
    <source>
        <dbReference type="ARBA" id="ARBA00051803"/>
    </source>
</evidence>
<comment type="catalytic activity">
    <reaction evidence="24">
        <text>11-cis-retinal + NAD(+) + H2O = 11-cis-retinoate + NADH + 2 H(+)</text>
        <dbReference type="Rhea" id="RHEA:47132"/>
        <dbReference type="ChEBI" id="CHEBI:15377"/>
        <dbReference type="ChEBI" id="CHEBI:15378"/>
        <dbReference type="ChEBI" id="CHEBI:16066"/>
        <dbReference type="ChEBI" id="CHEBI:57540"/>
        <dbReference type="ChEBI" id="CHEBI:57945"/>
        <dbReference type="ChEBI" id="CHEBI:87435"/>
    </reaction>
    <physiologicalReaction direction="left-to-right" evidence="24">
        <dbReference type="Rhea" id="RHEA:47133"/>
    </physiologicalReaction>
</comment>
<keyword evidence="6" id="KW-0966">Cell projection</keyword>
<evidence type="ECO:0000256" key="9">
    <source>
        <dbReference type="ARBA" id="ARBA00039138"/>
    </source>
</evidence>
<evidence type="ECO:0000256" key="17">
    <source>
        <dbReference type="ARBA" id="ARBA00046734"/>
    </source>
</evidence>
<evidence type="ECO:0000256" key="21">
    <source>
        <dbReference type="ARBA" id="ARBA00050831"/>
    </source>
</evidence>
<evidence type="ECO:0000256" key="22">
    <source>
        <dbReference type="ARBA" id="ARBA00050931"/>
    </source>
</evidence>
<evidence type="ECO:0000256" key="16">
    <source>
        <dbReference type="ARBA" id="ARBA00043034"/>
    </source>
</evidence>
<dbReference type="PROSITE" id="PS00687">
    <property type="entry name" value="ALDEHYDE_DEHYDR_GLU"/>
    <property type="match status" value="1"/>
</dbReference>
<comment type="catalytic activity">
    <reaction evidence="19">
        <text>acetaldehyde + NAD(+) + H2O = acetate + NADH + 2 H(+)</text>
        <dbReference type="Rhea" id="RHEA:25294"/>
        <dbReference type="ChEBI" id="CHEBI:15343"/>
        <dbReference type="ChEBI" id="CHEBI:15377"/>
        <dbReference type="ChEBI" id="CHEBI:15378"/>
        <dbReference type="ChEBI" id="CHEBI:30089"/>
        <dbReference type="ChEBI" id="CHEBI:57540"/>
        <dbReference type="ChEBI" id="CHEBI:57945"/>
        <dbReference type="EC" id="1.2.1.3"/>
    </reaction>
    <physiologicalReaction direction="left-to-right" evidence="19">
        <dbReference type="Rhea" id="RHEA:25295"/>
    </physiologicalReaction>
</comment>
<dbReference type="InterPro" id="IPR029510">
    <property type="entry name" value="Ald_DH_CS_GLU"/>
</dbReference>
<comment type="catalytic activity">
    <reaction evidence="26">
        <text>13-cis-retinal + NAD(+) + H2O = 13-cis-retinoate + NADH + 2 H(+)</text>
        <dbReference type="Rhea" id="RHEA:67332"/>
        <dbReference type="ChEBI" id="CHEBI:15377"/>
        <dbReference type="ChEBI" id="CHEBI:15378"/>
        <dbReference type="ChEBI" id="CHEBI:45487"/>
        <dbReference type="ChEBI" id="CHEBI:57540"/>
        <dbReference type="ChEBI" id="CHEBI:57945"/>
        <dbReference type="ChEBI" id="CHEBI:169952"/>
    </reaction>
    <physiologicalReaction direction="left-to-right" evidence="26">
        <dbReference type="Rhea" id="RHEA:67333"/>
    </physiologicalReaction>
</comment>
<sequence>MERRTRRINWNKNQGAEPTMSSSAMPDVPAPLTNLQFKYTKIFINNEWHSSVSGKKFPVFNPATEEKLCEVEEGDKEDVDKAVKAARQAFQIGSPWRTMDASERGRLLNKLADLIERDRLLLATMEAMNGGKLFSNAYLMDLGGCIKTLRYCAGWADKIQGRTIPMDGNFFTYTRSEPVGVCGQIIPAGFPPGVVNIVPGYGPTAGAAISSHMDVDKVAFTGSTEVGKLIKEAAGKSNLKRVSLELGGKSPCIVFADADLDNAVEFAHQGVFYHQGQCCIAASRLFVEESIYDEFVRRSVERAKKYVLGNPLTPGVSQGPQIDKEQYEKILDLIESGKKEGAKLECGGGPWGNKGYFIQPTVFSDVTDDMRIAKEEIFGPVQQIMKFKSLDDVIKRANNTFYGLAAGIFTNDIDKAITVSSALQSGTVWVNCYSVVSAQCPFGGFKMSGNGRELGEYGFHEYTEVKTVTIKISQKNS</sequence>
<evidence type="ECO:0000256" key="2">
    <source>
        <dbReference type="ARBA" id="ARBA00004514"/>
    </source>
</evidence>
<evidence type="ECO:0000256" key="1">
    <source>
        <dbReference type="ARBA" id="ARBA00004489"/>
    </source>
</evidence>
<reference evidence="34" key="2">
    <citation type="submission" date="2025-08" db="UniProtKB">
        <authorList>
            <consortium name="Ensembl"/>
        </authorList>
    </citation>
    <scope>IDENTIFICATION</scope>
</reference>